<proteinExistence type="predicted"/>
<feature type="domain" description="Zeta toxin" evidence="3">
    <location>
        <begin position="8"/>
        <end position="169"/>
    </location>
</feature>
<keyword evidence="2" id="KW-0067">ATP-binding</keyword>
<dbReference type="InterPro" id="IPR027417">
    <property type="entry name" value="P-loop_NTPase"/>
</dbReference>
<comment type="caution">
    <text evidence="4">The sequence shown here is derived from an EMBL/GenBank/DDBJ whole genome shotgun (WGS) entry which is preliminary data.</text>
</comment>
<gene>
    <name evidence="4" type="ORF">OSH09_02355</name>
</gene>
<keyword evidence="5" id="KW-1185">Reference proteome</keyword>
<protein>
    <submittedName>
        <fullName evidence="4">Zeta toxin family protein</fullName>
    </submittedName>
</protein>
<dbReference type="PANTHER" id="PTHR39206:SF1">
    <property type="entry name" value="SLL8004 PROTEIN"/>
    <property type="match status" value="1"/>
</dbReference>
<dbReference type="Gene3D" id="3.40.50.300">
    <property type="entry name" value="P-loop containing nucleotide triphosphate hydrolases"/>
    <property type="match status" value="1"/>
</dbReference>
<evidence type="ECO:0000313" key="5">
    <source>
        <dbReference type="Proteomes" id="UP001209916"/>
    </source>
</evidence>
<sequence length="182" mass="20014">MSGNKAEAGKSKKILIIAGPNGAGKTTFARSFLPAEAEVLRFINADLIAAGLSPFAPESAAIRAGRLMLDELKEAVRLGESFALETTLSGQSYVRHIEKWRAAGYRVSLYFLSLPDADTAIARVAERVRQGGHNIPEPVIRRRFAAGMKNFLHPYRDTVDDWVLYDNAGSVPVLLEWGERDE</sequence>
<dbReference type="Pfam" id="PF06414">
    <property type="entry name" value="Zeta_toxin"/>
    <property type="match status" value="1"/>
</dbReference>
<organism evidence="4 5">
    <name type="scientific">Alcaligenes parafaecalis</name>
    <dbReference type="NCBI Taxonomy" id="171260"/>
    <lineage>
        <taxon>Bacteria</taxon>
        <taxon>Pseudomonadati</taxon>
        <taxon>Pseudomonadota</taxon>
        <taxon>Betaproteobacteria</taxon>
        <taxon>Burkholderiales</taxon>
        <taxon>Alcaligenaceae</taxon>
        <taxon>Alcaligenes</taxon>
    </lineage>
</organism>
<dbReference type="RefSeq" id="WP_266120028.1">
    <property type="nucleotide sequence ID" value="NZ_JAPKNA010000001.1"/>
</dbReference>
<dbReference type="SUPFAM" id="SSF52540">
    <property type="entry name" value="P-loop containing nucleoside triphosphate hydrolases"/>
    <property type="match status" value="1"/>
</dbReference>
<dbReference type="EMBL" id="JAPKNA010000001">
    <property type="protein sequence ID" value="MCX5463010.1"/>
    <property type="molecule type" value="Genomic_DNA"/>
</dbReference>
<evidence type="ECO:0000256" key="1">
    <source>
        <dbReference type="ARBA" id="ARBA00022741"/>
    </source>
</evidence>
<evidence type="ECO:0000313" key="4">
    <source>
        <dbReference type="EMBL" id="MCX5463010.1"/>
    </source>
</evidence>
<name>A0ABT3VIG7_9BURK</name>
<dbReference type="InterPro" id="IPR010488">
    <property type="entry name" value="Zeta_toxin_domain"/>
</dbReference>
<reference evidence="4 5" key="1">
    <citation type="submission" date="2022-11" db="EMBL/GenBank/DDBJ databases">
        <title>Biodiversity and phylogenetic relationships of bacteria.</title>
        <authorList>
            <person name="Machado R.A.R."/>
            <person name="Bhat A."/>
            <person name="Loulou A."/>
            <person name="Kallel S."/>
        </authorList>
    </citation>
    <scope>NUCLEOTIDE SEQUENCE [LARGE SCALE GENOMIC DNA]</scope>
    <source>
        <strain evidence="4 5">DSM 13975</strain>
    </source>
</reference>
<evidence type="ECO:0000259" key="3">
    <source>
        <dbReference type="Pfam" id="PF06414"/>
    </source>
</evidence>
<dbReference type="PANTHER" id="PTHR39206">
    <property type="entry name" value="SLL8004 PROTEIN"/>
    <property type="match status" value="1"/>
</dbReference>
<dbReference type="Proteomes" id="UP001209916">
    <property type="component" value="Unassembled WGS sequence"/>
</dbReference>
<accession>A0ABT3VIG7</accession>
<keyword evidence="1" id="KW-0547">Nucleotide-binding</keyword>
<evidence type="ECO:0000256" key="2">
    <source>
        <dbReference type="ARBA" id="ARBA00022840"/>
    </source>
</evidence>